<feature type="region of interest" description="Disordered" evidence="2">
    <location>
        <begin position="621"/>
        <end position="646"/>
    </location>
</feature>
<feature type="compositionally biased region" description="Acidic residues" evidence="2">
    <location>
        <begin position="626"/>
        <end position="638"/>
    </location>
</feature>
<dbReference type="OrthoDB" id="10635907at2759"/>
<feature type="compositionally biased region" description="Low complexity" evidence="2">
    <location>
        <begin position="996"/>
        <end position="1005"/>
    </location>
</feature>
<feature type="signal peptide" evidence="3">
    <location>
        <begin position="1"/>
        <end position="19"/>
    </location>
</feature>
<feature type="region of interest" description="Disordered" evidence="2">
    <location>
        <begin position="800"/>
        <end position="824"/>
    </location>
</feature>
<feature type="region of interest" description="Disordered" evidence="2">
    <location>
        <begin position="989"/>
        <end position="1073"/>
    </location>
</feature>
<evidence type="ECO:0000256" key="3">
    <source>
        <dbReference type="SAM" id="SignalP"/>
    </source>
</evidence>
<accession>A0A4Y9ZCR5</accession>
<reference evidence="4 5" key="1">
    <citation type="submission" date="2019-02" db="EMBL/GenBank/DDBJ databases">
        <title>Genome sequencing of the rare red list fungi Dentipellis fragilis.</title>
        <authorList>
            <person name="Buettner E."/>
            <person name="Kellner H."/>
        </authorList>
    </citation>
    <scope>NUCLEOTIDE SEQUENCE [LARGE SCALE GENOMIC DNA]</scope>
    <source>
        <strain evidence="4 5">DSM 105465</strain>
    </source>
</reference>
<organism evidence="4 5">
    <name type="scientific">Dentipellis fragilis</name>
    <dbReference type="NCBI Taxonomy" id="205917"/>
    <lineage>
        <taxon>Eukaryota</taxon>
        <taxon>Fungi</taxon>
        <taxon>Dikarya</taxon>
        <taxon>Basidiomycota</taxon>
        <taxon>Agaricomycotina</taxon>
        <taxon>Agaricomycetes</taxon>
        <taxon>Russulales</taxon>
        <taxon>Hericiaceae</taxon>
        <taxon>Dentipellis</taxon>
    </lineage>
</organism>
<keyword evidence="5" id="KW-1185">Reference proteome</keyword>
<feature type="compositionally biased region" description="Polar residues" evidence="2">
    <location>
        <begin position="907"/>
        <end position="924"/>
    </location>
</feature>
<evidence type="ECO:0000256" key="1">
    <source>
        <dbReference type="SAM" id="Coils"/>
    </source>
</evidence>
<feature type="chain" id="PRO_5021474239" evidence="3">
    <location>
        <begin position="20"/>
        <end position="1073"/>
    </location>
</feature>
<gene>
    <name evidence="4" type="ORF">EVG20_g626</name>
</gene>
<comment type="caution">
    <text evidence="4">The sequence shown here is derived from an EMBL/GenBank/DDBJ whole genome shotgun (WGS) entry which is preliminary data.</text>
</comment>
<dbReference type="EMBL" id="SEOQ01000016">
    <property type="protein sequence ID" value="TFY72372.1"/>
    <property type="molecule type" value="Genomic_DNA"/>
</dbReference>
<dbReference type="Proteomes" id="UP000298327">
    <property type="component" value="Unassembled WGS sequence"/>
</dbReference>
<keyword evidence="1" id="KW-0175">Coiled coil</keyword>
<dbReference type="CDD" id="cd15841">
    <property type="entry name" value="SNARE_Qc"/>
    <property type="match status" value="1"/>
</dbReference>
<protein>
    <submittedName>
        <fullName evidence="4">Uncharacterized protein</fullName>
    </submittedName>
</protein>
<evidence type="ECO:0000256" key="2">
    <source>
        <dbReference type="SAM" id="MobiDB-lite"/>
    </source>
</evidence>
<dbReference type="AlphaFoldDB" id="A0A4Y9ZCR5"/>
<evidence type="ECO:0000313" key="4">
    <source>
        <dbReference type="EMBL" id="TFY72372.1"/>
    </source>
</evidence>
<sequence length="1073" mass="117885">MMILMTLIAAVLDLTVVIQRAPRHTTAGPAAVPTISIVALNCPSAPLNLPLAPYPTSSLPAFPPTLFVHDDSLMCPSSEIAKVAALEGELVPGRVETTGFPWLESEVSMELEIAFIVGDLIISWTGDLLPRPQIYGDFPPTTSLALFEPLPSDIDVIQPWIFILGFIFLSLSVDAAIAELRRVVGPSLGFVHLSHLHTYFGSSSFMEFFSSLKNRLNSLDIQHHLNLRLLLPVSYTQISQHYFNGFVRSVDTSHIPSPAWASLDVTRLLQRFYYCASIPIRQFLGTIRRSLPGLQTLFHYPSLRTFHLPLADLRDMQLGLEYLLDSGWIHLSCYIWEHDSDAWVFFCLGLTACIAYRLHTCCTKLIASIGSFRHDKNVLSGELRSARHSESSTTRRLEDLQQTLETVREEAISAAKTIHGLSQDNKALRHQNEESIASQTKKIDELESSLDRAEERLRSAWRLRREDYAKTDVRIRQLELDNDTCHLNITELKSALEQERATVFSLQAQLSSGHSAAFRDSSTQTGTEIDSVLVRVDESLFDGADASDLGLVDDAYESLVDRVRAADLGLEDSWPDFGTSECSIVVFGLVSLLEESDADDGSSDSDMSECSVVEGTIFIPYHPGDDYSDSEDDDDDPMEPPNPPAADAVIHQASRDWALYVAYAEQMHKQALQEKSSIISRLEQKLSSIGQDHEDDVCKLKGSLEDLQRQVSSLEICIDSLRVHARELEACRDKESKRAEVLSADIVGLRGEQEGLVRTKEDLEKEKEALELKWSQAQFLAEALRDRVDALEAKAKANLATQPQVRASAERDPSTTGELVFLSPGKDTSNSRLLELKQLESSGSTSTLDLLRATERNLSLLMEASFPEMPTWSSAISFGDLPCSPSPASDSSNSEPREESPPVLTPDRSQSRNSPSSVATSVMSPESARAPKLVITTAGPTDDSSGIADFNPLLTPSPVRPLGGKNGDAAFGFPSWASFASDISASGFTSSPMENSPMVSSPVVDDPIDLPPLPSPTIDSFDASFSPSPLAARTKPGNSNRPRQPFLSPLNINCPGSPSDLQPWRYSPESDAQ</sequence>
<proteinExistence type="predicted"/>
<feature type="compositionally biased region" description="Polar residues" evidence="2">
    <location>
        <begin position="1050"/>
        <end position="1060"/>
    </location>
</feature>
<feature type="compositionally biased region" description="Low complexity" evidence="2">
    <location>
        <begin position="882"/>
        <end position="894"/>
    </location>
</feature>
<feature type="coiled-coil region" evidence="1">
    <location>
        <begin position="390"/>
        <end position="463"/>
    </location>
</feature>
<name>A0A4Y9ZCR5_9AGAM</name>
<keyword evidence="3" id="KW-0732">Signal</keyword>
<evidence type="ECO:0000313" key="5">
    <source>
        <dbReference type="Proteomes" id="UP000298327"/>
    </source>
</evidence>
<feature type="region of interest" description="Disordered" evidence="2">
    <location>
        <begin position="877"/>
        <end position="952"/>
    </location>
</feature>